<gene>
    <name evidence="4" type="ORF">NUH29_12230</name>
</gene>
<keyword evidence="3" id="KW-0812">Transmembrane</keyword>
<reference evidence="4 5" key="1">
    <citation type="submission" date="2022-08" db="EMBL/GenBank/DDBJ databases">
        <authorList>
            <person name="Li F."/>
        </authorList>
    </citation>
    <scope>NUCLEOTIDE SEQUENCE [LARGE SCALE GENOMIC DNA]</scope>
    <source>
        <strain evidence="4 5">10F1B-8-1</strain>
    </source>
</reference>
<name>A0ABT1ZHX4_9MICO</name>
<dbReference type="EMBL" id="JANTHX010000008">
    <property type="protein sequence ID" value="MCS0500314.1"/>
    <property type="molecule type" value="Genomic_DNA"/>
</dbReference>
<protein>
    <recommendedName>
        <fullName evidence="6">DUF4352 domain-containing protein</fullName>
    </recommendedName>
</protein>
<feature type="transmembrane region" description="Helical" evidence="3">
    <location>
        <begin position="82"/>
        <end position="100"/>
    </location>
</feature>
<evidence type="ECO:0000256" key="2">
    <source>
        <dbReference type="SAM" id="MobiDB-lite"/>
    </source>
</evidence>
<keyword evidence="3" id="KW-1133">Transmembrane helix</keyword>
<sequence length="307" mass="31309">MSSTQQPGSAGDEQIPPIPPAPPVNPYAAPANPYAAPPAPGYAAAPAGPSRFNVPGLVSLIVGGVAFLFGITIGWIPFVGFFFVFLALVGVVLGIVGFVVKDKARALAIAGTIVSGVALLLTAVISVVMLLFVTSVSNAVDDFGPDAPVITDPEGGTGEVDGGFGSIDDPGSPGDVITFTDIEGADEWQVVVGSSTLDGTADVMAADEFNLEPEAGNQYVIVPITVTYLGSDTGSAYLLLTEFVGADGMLYDSSYASYPNSIYDTPDLTPGASADIDLVFEVPSSAVTGGMLSVSSIWTDSIYIALD</sequence>
<proteinExistence type="predicted"/>
<evidence type="ECO:0000256" key="1">
    <source>
        <dbReference type="ARBA" id="ARBA00022729"/>
    </source>
</evidence>
<evidence type="ECO:0000313" key="4">
    <source>
        <dbReference type="EMBL" id="MCS0500314.1"/>
    </source>
</evidence>
<comment type="caution">
    <text evidence="4">The sequence shown here is derived from an EMBL/GenBank/DDBJ whole genome shotgun (WGS) entry which is preliminary data.</text>
</comment>
<dbReference type="RefSeq" id="WP_258799462.1">
    <property type="nucleotide sequence ID" value="NZ_JANTHX010000008.1"/>
</dbReference>
<evidence type="ECO:0008006" key="6">
    <source>
        <dbReference type="Google" id="ProtNLM"/>
    </source>
</evidence>
<organism evidence="4 5">
    <name type="scientific">Protaetiibacter mangrovi</name>
    <dbReference type="NCBI Taxonomy" id="2970926"/>
    <lineage>
        <taxon>Bacteria</taxon>
        <taxon>Bacillati</taxon>
        <taxon>Actinomycetota</taxon>
        <taxon>Actinomycetes</taxon>
        <taxon>Micrococcales</taxon>
        <taxon>Microbacteriaceae</taxon>
        <taxon>Protaetiibacter</taxon>
    </lineage>
</organism>
<feature type="region of interest" description="Disordered" evidence="2">
    <location>
        <begin position="1"/>
        <end position="24"/>
    </location>
</feature>
<keyword evidence="3" id="KW-0472">Membrane</keyword>
<dbReference type="Gene3D" id="2.60.40.1240">
    <property type="match status" value="1"/>
</dbReference>
<dbReference type="InterPro" id="IPR029050">
    <property type="entry name" value="Immunoprotect_excell_Ig-like"/>
</dbReference>
<keyword evidence="5" id="KW-1185">Reference proteome</keyword>
<feature type="transmembrane region" description="Helical" evidence="3">
    <location>
        <begin position="57"/>
        <end position="76"/>
    </location>
</feature>
<evidence type="ECO:0000256" key="3">
    <source>
        <dbReference type="SAM" id="Phobius"/>
    </source>
</evidence>
<keyword evidence="1" id="KW-0732">Signal</keyword>
<accession>A0ABT1ZHX4</accession>
<feature type="transmembrane region" description="Helical" evidence="3">
    <location>
        <begin position="107"/>
        <end position="133"/>
    </location>
</feature>
<dbReference type="Proteomes" id="UP001205337">
    <property type="component" value="Unassembled WGS sequence"/>
</dbReference>
<evidence type="ECO:0000313" key="5">
    <source>
        <dbReference type="Proteomes" id="UP001205337"/>
    </source>
</evidence>